<dbReference type="EMBL" id="OE841549">
    <property type="protein sequence ID" value="CAD7596243.1"/>
    <property type="molecule type" value="Genomic_DNA"/>
</dbReference>
<evidence type="ECO:0000256" key="1">
    <source>
        <dbReference type="SAM" id="MobiDB-lite"/>
    </source>
</evidence>
<accession>A0A7R9K003</accession>
<feature type="region of interest" description="Disordered" evidence="1">
    <location>
        <begin position="178"/>
        <end position="208"/>
    </location>
</feature>
<dbReference type="AlphaFoldDB" id="A0A7R9K003"/>
<name>A0A7R9K003_TIMGE</name>
<gene>
    <name evidence="2" type="ORF">TGEB3V08_LOCUS6332</name>
</gene>
<reference evidence="2" key="1">
    <citation type="submission" date="2020-11" db="EMBL/GenBank/DDBJ databases">
        <authorList>
            <person name="Tran Van P."/>
        </authorList>
    </citation>
    <scope>NUCLEOTIDE SEQUENCE</scope>
</reference>
<proteinExistence type="predicted"/>
<feature type="compositionally biased region" description="Polar residues" evidence="1">
    <location>
        <begin position="195"/>
        <end position="204"/>
    </location>
</feature>
<protein>
    <submittedName>
        <fullName evidence="2">Uncharacterized protein</fullName>
    </submittedName>
</protein>
<organism evidence="2">
    <name type="scientific">Timema genevievae</name>
    <name type="common">Walking stick</name>
    <dbReference type="NCBI Taxonomy" id="629358"/>
    <lineage>
        <taxon>Eukaryota</taxon>
        <taxon>Metazoa</taxon>
        <taxon>Ecdysozoa</taxon>
        <taxon>Arthropoda</taxon>
        <taxon>Hexapoda</taxon>
        <taxon>Insecta</taxon>
        <taxon>Pterygota</taxon>
        <taxon>Neoptera</taxon>
        <taxon>Polyneoptera</taxon>
        <taxon>Phasmatodea</taxon>
        <taxon>Timematodea</taxon>
        <taxon>Timematoidea</taxon>
        <taxon>Timematidae</taxon>
        <taxon>Timema</taxon>
    </lineage>
</organism>
<sequence>MDRVNIEGVSLKENPIVHPTEIRTSISPSSAVELNTTSALANYATEAEEKRGTESTDLVSTGLSTSKSKGIVALATERFRGPKHDNDGFGKKTKTSSQRFNKKNSFVLDVERTTDYLLLVVRTTLVRRLCPTVNATIETNVSRSDTVTLSDTVVSHCEKQQFQLMHLETSYWFPSMERPQYSDGQDHRALGDQPRYSQPATGENASGKWDSVHLTAATSWPRRPMG</sequence>
<evidence type="ECO:0000313" key="2">
    <source>
        <dbReference type="EMBL" id="CAD7596243.1"/>
    </source>
</evidence>